<feature type="region of interest" description="Disordered" evidence="1">
    <location>
        <begin position="361"/>
        <end position="399"/>
    </location>
</feature>
<feature type="compositionally biased region" description="Polar residues" evidence="1">
    <location>
        <begin position="61"/>
        <end position="76"/>
    </location>
</feature>
<sequence length="667" mass="71137">MSYQSDRLHGLGISNGSPMAQQPYNSSPASSPQRQQQWTNTGTGSPQRSPVRSSAPSRAPTTPTRLQIHQPSNSAASPVAQPQFALRPTHSTRGYSLPPPAPPPFAPATSSPLKPRADNSAAYGQMRQYAEPAFEEYENSPKRTTPSRPTSKESGSSSHSRQVRQSKSTEMLKRLSCSQTNSQRSTYQEFSDDEDDDPDERLRLPTNYRNSPRSSVGAASGLPDGSPASSNQTRGSVRSGSNVPGSPPSSSSDTFHSANEDQGPLVQPGYSSSSDSGAQHRGSPTRSRPHAAQAAPSRKQRPKSEMILMRKHSQNEALLAAETGGMVQLHGDLFSTANNGIMGPAPNVRSPVNVAPGSHEFPNGANVTNRMSMQSTPSSSEQHSSSGFGGSSYSHTGSSGFSHNAAELVRNHNNNSGFDFPQQLSASSSLASGASGGTRHKRSYSDGEGLAALARQGTLLHPASSEARAAMELDLMLGKPRSRRLSGSRLLPAPEGDKKSKDKVRLEASKKSRARVELDVVIERECVVEGGELRGRLEIVVRGGKKNKDLRVGAGKIRVLGFEELPGNASNSRHIFYQHQYPLPAFQESRNVGPSMSLFADAPDEEGFCLAREGTHAVPFACPLPIGGGAKGSYTSPTAKGPNIRYVVVGSVKLHIPKTGKRAIAHF</sequence>
<keyword evidence="3" id="KW-1185">Reference proteome</keyword>
<feature type="compositionally biased region" description="Low complexity" evidence="1">
    <location>
        <begin position="26"/>
        <end position="37"/>
    </location>
</feature>
<organism evidence="2 3">
    <name type="scientific">Apiotrichum porosum</name>
    <dbReference type="NCBI Taxonomy" id="105984"/>
    <lineage>
        <taxon>Eukaryota</taxon>
        <taxon>Fungi</taxon>
        <taxon>Dikarya</taxon>
        <taxon>Basidiomycota</taxon>
        <taxon>Agaricomycotina</taxon>
        <taxon>Tremellomycetes</taxon>
        <taxon>Trichosporonales</taxon>
        <taxon>Trichosporonaceae</taxon>
        <taxon>Apiotrichum</taxon>
    </lineage>
</organism>
<proteinExistence type="predicted"/>
<protein>
    <recommendedName>
        <fullName evidence="4">Arrestin-like N-terminal domain-containing protein</fullName>
    </recommendedName>
</protein>
<dbReference type="Proteomes" id="UP000279236">
    <property type="component" value="Unassembled WGS sequence"/>
</dbReference>
<feature type="compositionally biased region" description="Basic and acidic residues" evidence="1">
    <location>
        <begin position="495"/>
        <end position="506"/>
    </location>
</feature>
<feature type="compositionally biased region" description="Polar residues" evidence="1">
    <location>
        <begin position="269"/>
        <end position="286"/>
    </location>
</feature>
<feature type="compositionally biased region" description="Polar residues" evidence="1">
    <location>
        <begin position="14"/>
        <end position="25"/>
    </location>
</feature>
<feature type="compositionally biased region" description="Pro residues" evidence="1">
    <location>
        <begin position="97"/>
        <end position="106"/>
    </location>
</feature>
<feature type="compositionally biased region" description="Polar residues" evidence="1">
    <location>
        <begin position="176"/>
        <end position="189"/>
    </location>
</feature>
<feature type="compositionally biased region" description="Low complexity" evidence="1">
    <location>
        <begin position="371"/>
        <end position="399"/>
    </location>
</feature>
<accession>A0A427Y4I9</accession>
<evidence type="ECO:0008006" key="4">
    <source>
        <dbReference type="Google" id="ProtNLM"/>
    </source>
</evidence>
<dbReference type="AlphaFoldDB" id="A0A427Y4I9"/>
<feature type="region of interest" description="Disordered" evidence="1">
    <location>
        <begin position="1"/>
        <end position="304"/>
    </location>
</feature>
<feature type="compositionally biased region" description="Acidic residues" evidence="1">
    <location>
        <begin position="190"/>
        <end position="199"/>
    </location>
</feature>
<reference evidence="2 3" key="1">
    <citation type="submission" date="2018-11" db="EMBL/GenBank/DDBJ databases">
        <title>Genome sequence of Apiotrichum porosum DSM 27194.</title>
        <authorList>
            <person name="Aliyu H."/>
            <person name="Gorte O."/>
            <person name="Ochsenreither K."/>
        </authorList>
    </citation>
    <scope>NUCLEOTIDE SEQUENCE [LARGE SCALE GENOMIC DNA]</scope>
    <source>
        <strain evidence="2 3">DSM 27194</strain>
    </source>
</reference>
<evidence type="ECO:0000256" key="1">
    <source>
        <dbReference type="SAM" id="MobiDB-lite"/>
    </source>
</evidence>
<feature type="compositionally biased region" description="Low complexity" evidence="1">
    <location>
        <begin position="45"/>
        <end position="60"/>
    </location>
</feature>
<comment type="caution">
    <text evidence="2">The sequence shown here is derived from an EMBL/GenBank/DDBJ whole genome shotgun (WGS) entry which is preliminary data.</text>
</comment>
<feature type="compositionally biased region" description="Low complexity" evidence="1">
    <location>
        <begin position="234"/>
        <end position="252"/>
    </location>
</feature>
<feature type="region of interest" description="Disordered" evidence="1">
    <location>
        <begin position="483"/>
        <end position="506"/>
    </location>
</feature>
<dbReference type="RefSeq" id="XP_028478795.1">
    <property type="nucleotide sequence ID" value="XM_028619823.1"/>
</dbReference>
<dbReference type="EMBL" id="RSCE01000002">
    <property type="protein sequence ID" value="RSH86010.1"/>
    <property type="molecule type" value="Genomic_DNA"/>
</dbReference>
<dbReference type="GeneID" id="39588750"/>
<evidence type="ECO:0000313" key="2">
    <source>
        <dbReference type="EMBL" id="RSH86010.1"/>
    </source>
</evidence>
<feature type="compositionally biased region" description="Polar residues" evidence="1">
    <location>
        <begin position="142"/>
        <end position="169"/>
    </location>
</feature>
<dbReference type="STRING" id="105984.A0A427Y4I9"/>
<dbReference type="OrthoDB" id="298939at2759"/>
<gene>
    <name evidence="2" type="ORF">EHS24_004207</name>
</gene>
<evidence type="ECO:0000313" key="3">
    <source>
        <dbReference type="Proteomes" id="UP000279236"/>
    </source>
</evidence>
<name>A0A427Y4I9_9TREE</name>